<keyword evidence="1" id="KW-0645">Protease</keyword>
<dbReference type="Proteomes" id="UP000321393">
    <property type="component" value="Unassembled WGS sequence"/>
</dbReference>
<dbReference type="InterPro" id="IPR036397">
    <property type="entry name" value="RNaseH_sf"/>
</dbReference>
<dbReference type="InterPro" id="IPR012337">
    <property type="entry name" value="RNaseH-like_sf"/>
</dbReference>
<organism evidence="9 11">
    <name type="scientific">Cucumis melo var. makuwa</name>
    <name type="common">Oriental melon</name>
    <dbReference type="NCBI Taxonomy" id="1194695"/>
    <lineage>
        <taxon>Eukaryota</taxon>
        <taxon>Viridiplantae</taxon>
        <taxon>Streptophyta</taxon>
        <taxon>Embryophyta</taxon>
        <taxon>Tracheophyta</taxon>
        <taxon>Spermatophyta</taxon>
        <taxon>Magnoliopsida</taxon>
        <taxon>eudicotyledons</taxon>
        <taxon>Gunneridae</taxon>
        <taxon>Pentapetalae</taxon>
        <taxon>rosids</taxon>
        <taxon>fabids</taxon>
        <taxon>Cucurbitales</taxon>
        <taxon>Cucurbitaceae</taxon>
        <taxon>Benincaseae</taxon>
        <taxon>Cucumis</taxon>
    </lineage>
</organism>
<evidence type="ECO:0000313" key="11">
    <source>
        <dbReference type="Proteomes" id="UP000321393"/>
    </source>
</evidence>
<keyword evidence="6" id="KW-0378">Hydrolase</keyword>
<dbReference type="GO" id="GO:0003964">
    <property type="term" value="F:RNA-directed DNA polymerase activity"/>
    <property type="evidence" value="ECO:0007669"/>
    <property type="project" value="UniProtKB-KW"/>
</dbReference>
<evidence type="ECO:0000259" key="8">
    <source>
        <dbReference type="PROSITE" id="PS50878"/>
    </source>
</evidence>
<evidence type="ECO:0000313" key="12">
    <source>
        <dbReference type="Proteomes" id="UP000321947"/>
    </source>
</evidence>
<dbReference type="GO" id="GO:0004519">
    <property type="term" value="F:endonuclease activity"/>
    <property type="evidence" value="ECO:0007669"/>
    <property type="project" value="UniProtKB-KW"/>
</dbReference>
<dbReference type="GO" id="GO:0003676">
    <property type="term" value="F:nucleic acid binding"/>
    <property type="evidence" value="ECO:0007669"/>
    <property type="project" value="InterPro"/>
</dbReference>
<dbReference type="Gene3D" id="3.10.10.10">
    <property type="entry name" value="HIV Type 1 Reverse Transcriptase, subunit A, domain 1"/>
    <property type="match status" value="1"/>
</dbReference>
<evidence type="ECO:0000256" key="7">
    <source>
        <dbReference type="ARBA" id="ARBA00022918"/>
    </source>
</evidence>
<keyword evidence="2" id="KW-0808">Transferase</keyword>
<evidence type="ECO:0000256" key="5">
    <source>
        <dbReference type="ARBA" id="ARBA00022759"/>
    </source>
</evidence>
<dbReference type="EMBL" id="SSTE01012020">
    <property type="protein sequence ID" value="KAA0049854.1"/>
    <property type="molecule type" value="Genomic_DNA"/>
</dbReference>
<evidence type="ECO:0000256" key="2">
    <source>
        <dbReference type="ARBA" id="ARBA00022679"/>
    </source>
</evidence>
<dbReference type="PROSITE" id="PS50878">
    <property type="entry name" value="RT_POL"/>
    <property type="match status" value="1"/>
</dbReference>
<dbReference type="FunFam" id="3.10.10.10:FF:000007">
    <property type="entry name" value="Retrovirus-related Pol polyprotein from transposon 17.6-like Protein"/>
    <property type="match status" value="1"/>
</dbReference>
<feature type="domain" description="Reverse transcriptase" evidence="8">
    <location>
        <begin position="102"/>
        <end position="281"/>
    </location>
</feature>
<evidence type="ECO:0000256" key="1">
    <source>
        <dbReference type="ARBA" id="ARBA00022670"/>
    </source>
</evidence>
<name>A0A5A7U3M5_CUCMM</name>
<dbReference type="AlphaFoldDB" id="A0A5A7U3M5"/>
<dbReference type="CDD" id="cd09274">
    <property type="entry name" value="RNase_HI_RT_Ty3"/>
    <property type="match status" value="1"/>
</dbReference>
<dbReference type="OrthoDB" id="1001407at2759"/>
<keyword evidence="7 9" id="KW-0695">RNA-directed DNA polymerase</keyword>
<dbReference type="CDD" id="cd01647">
    <property type="entry name" value="RT_LTR"/>
    <property type="match status" value="1"/>
</dbReference>
<dbReference type="Pfam" id="PF00078">
    <property type="entry name" value="RVT_1"/>
    <property type="match status" value="1"/>
</dbReference>
<comment type="caution">
    <text evidence="9">The sequence shown here is derived from an EMBL/GenBank/DDBJ whole genome shotgun (WGS) entry which is preliminary data.</text>
</comment>
<dbReference type="EMBL" id="SSTD01012495">
    <property type="protein sequence ID" value="TYK08666.1"/>
    <property type="molecule type" value="Genomic_DNA"/>
</dbReference>
<evidence type="ECO:0000256" key="3">
    <source>
        <dbReference type="ARBA" id="ARBA00022695"/>
    </source>
</evidence>
<evidence type="ECO:0000256" key="4">
    <source>
        <dbReference type="ARBA" id="ARBA00022722"/>
    </source>
</evidence>
<keyword evidence="5" id="KW-0255">Endonuclease</keyword>
<protein>
    <submittedName>
        <fullName evidence="9">Reverse transcriptase</fullName>
    </submittedName>
</protein>
<dbReference type="Gene3D" id="3.30.70.270">
    <property type="match status" value="2"/>
</dbReference>
<evidence type="ECO:0000313" key="10">
    <source>
        <dbReference type="EMBL" id="TYK08666.1"/>
    </source>
</evidence>
<keyword evidence="4" id="KW-0540">Nuclease</keyword>
<dbReference type="InterPro" id="IPR056924">
    <property type="entry name" value="SH3_Tf2-1"/>
</dbReference>
<dbReference type="InterPro" id="IPR050951">
    <property type="entry name" value="Retrovirus_Pol_polyprotein"/>
</dbReference>
<dbReference type="Gene3D" id="3.10.20.370">
    <property type="match status" value="1"/>
</dbReference>
<dbReference type="PANTHER" id="PTHR37984">
    <property type="entry name" value="PROTEIN CBG26694"/>
    <property type="match status" value="1"/>
</dbReference>
<dbReference type="PANTHER" id="PTHR37984:SF5">
    <property type="entry name" value="PROTEIN NYNRIN-LIKE"/>
    <property type="match status" value="1"/>
</dbReference>
<evidence type="ECO:0000313" key="9">
    <source>
        <dbReference type="EMBL" id="KAA0049854.1"/>
    </source>
</evidence>
<dbReference type="InterPro" id="IPR043128">
    <property type="entry name" value="Rev_trsase/Diguanyl_cyclase"/>
</dbReference>
<evidence type="ECO:0000256" key="6">
    <source>
        <dbReference type="ARBA" id="ARBA00022801"/>
    </source>
</evidence>
<gene>
    <name evidence="10" type="ORF">E5676_scaffold118G00090</name>
    <name evidence="9" type="ORF">E6C27_scaffold1591G00580</name>
</gene>
<dbReference type="InterPro" id="IPR000477">
    <property type="entry name" value="RT_dom"/>
</dbReference>
<dbReference type="GO" id="GO:0006508">
    <property type="term" value="P:proteolysis"/>
    <property type="evidence" value="ECO:0007669"/>
    <property type="project" value="UniProtKB-KW"/>
</dbReference>
<reference evidence="11 12" key="1">
    <citation type="submission" date="2019-08" db="EMBL/GenBank/DDBJ databases">
        <title>Draft genome sequences of two oriental melons (Cucumis melo L. var makuwa).</title>
        <authorList>
            <person name="Kwon S.-Y."/>
        </authorList>
    </citation>
    <scope>NUCLEOTIDE SEQUENCE [LARGE SCALE GENOMIC DNA]</scope>
    <source>
        <strain evidence="12">cv. Chang Bougi</strain>
        <strain evidence="11">cv. SW 3</strain>
        <tissue evidence="9">Leaf</tissue>
    </source>
</reference>
<sequence>MAAATTAAVTGSISIWVSSRAMEVCEEIEQCKTGIVRPETRLVQMMLKQFEDVFEWPEQLPPRRKIEHHIHLKEGTNPINVRPYRYGYQQKAEMERLVEEMLSSRVIRPSNSPFSSPVLLVKKKDGSWRFCVDYRTVNNVTIPDKFPIPVVEELFDELHGGTIFSKIDLKSRYHQIRMVDEDIHKTAFHTHEGHYEFLVMPFGLTNAPTTFQALMNTIFKLYLRKFVLVFFDDILIYSKDERDHAEHIEKVFLTLRRHALYANKKKCSFAQQNIEYLGHVISGEGVEVDPDKIKAIADWPCPTTIREVQGFLGLTGYYRSFDHPFEIETDTSGYGVDAVLVQSKRPIAFYGHTLSMRDRARPAYERELMAVVLSVQRWRPYLLGAKFVVKTDQKSLKFLLEQRVVQPQNQKWVSKWLGYSFEVRNKSLALSPAGLLVPLEIPHQVWSDISIDFIDELPKAKGCDVILLVVDQLAGTQLRKSAVYHLQSDGQTKVVNRGLETYLRCFCNERPREWILWLPWTEFWYNTTYQRALDMSPFQVVYGRKPPTLLSYKEGRTSNSSIDEQLRERDIALDALREHLLLAQQQIKLYADRKRRHVEFQIGELVLLKIRPYRQVTLRSKRNEKLSSWYFGPHKILEKIDEVAYRLELPAGAVIYPVFHVSQLKKFVGLPDYEASWKDYDEMKKLYPSP</sequence>
<dbReference type="InterPro" id="IPR041373">
    <property type="entry name" value="RT_RNaseH"/>
</dbReference>
<dbReference type="SUPFAM" id="SSF56672">
    <property type="entry name" value="DNA/RNA polymerases"/>
    <property type="match status" value="1"/>
</dbReference>
<dbReference type="Pfam" id="PF24626">
    <property type="entry name" value="SH3_Tf2-1"/>
    <property type="match status" value="1"/>
</dbReference>
<dbReference type="Gene3D" id="3.30.420.10">
    <property type="entry name" value="Ribonuclease H-like superfamily/Ribonuclease H"/>
    <property type="match status" value="1"/>
</dbReference>
<proteinExistence type="predicted"/>
<keyword evidence="3" id="KW-0548">Nucleotidyltransferase</keyword>
<dbReference type="Proteomes" id="UP000321947">
    <property type="component" value="Unassembled WGS sequence"/>
</dbReference>
<dbReference type="GO" id="GO:0008233">
    <property type="term" value="F:peptidase activity"/>
    <property type="evidence" value="ECO:0007669"/>
    <property type="project" value="UniProtKB-KW"/>
</dbReference>
<accession>A0A5A7U3M5</accession>
<dbReference type="InterPro" id="IPR043502">
    <property type="entry name" value="DNA/RNA_pol_sf"/>
</dbReference>
<dbReference type="Pfam" id="PF17917">
    <property type="entry name" value="RT_RNaseH"/>
    <property type="match status" value="1"/>
</dbReference>
<dbReference type="SUPFAM" id="SSF53098">
    <property type="entry name" value="Ribonuclease H-like"/>
    <property type="match status" value="1"/>
</dbReference>